<protein>
    <submittedName>
        <fullName evidence="1">Uncharacterized protein</fullName>
    </submittedName>
</protein>
<keyword evidence="2" id="KW-1185">Reference proteome</keyword>
<organism evidence="1 2">
    <name type="scientific">Phlebiopsis gigantea (strain 11061_1 CR5-6)</name>
    <name type="common">White-rot fungus</name>
    <name type="synonym">Peniophora gigantea</name>
    <dbReference type="NCBI Taxonomy" id="745531"/>
    <lineage>
        <taxon>Eukaryota</taxon>
        <taxon>Fungi</taxon>
        <taxon>Dikarya</taxon>
        <taxon>Basidiomycota</taxon>
        <taxon>Agaricomycotina</taxon>
        <taxon>Agaricomycetes</taxon>
        <taxon>Polyporales</taxon>
        <taxon>Phanerochaetaceae</taxon>
        <taxon>Phlebiopsis</taxon>
    </lineage>
</organism>
<dbReference type="OrthoDB" id="73875at2759"/>
<gene>
    <name evidence="1" type="ORF">PHLGIDRAFT_433053</name>
</gene>
<proteinExistence type="predicted"/>
<accession>A0A0C3SAJ6</accession>
<dbReference type="EMBL" id="KN840504">
    <property type="protein sequence ID" value="KIP07100.1"/>
    <property type="molecule type" value="Genomic_DNA"/>
</dbReference>
<dbReference type="HOGENOM" id="CLU_660743_0_0_1"/>
<name>A0A0C3SAJ6_PHLG1</name>
<sequence>MTIQEHIFELGYVSQFFGSAAFNNVPCSWIQDNIFTALTIDGTQTIAQAILAVIDNVSLLAQDSLALTQVLNQYNNMVWADVPMNQAKSNVVNNNRAIPTNPPQKEEMDYIAQSADFRTQLDVDKVWMLEAFIRSFAALGDYFDQTSDIFQNTATQVQQILAQVTPNDVTDEENSLPLLFWDWLNNTLQAYPDGCTSRATNVYVYYGRSLQTSSARQGYFTVPPCFELYWAGIINLSTFDYEDLLPTLPEPPQCFVPGTKVQVTFASDSQHAYTDSLTYTVLGIGDINYYGLGTGTSGSGTRWQYTQYQTSDACNGVYSIQNGGGGATAGIDITDCDSGTASPVVAGAQQAVVLPHCDVLVSNVVPGYTLLCGTDQTSVNACSTQLYNIGGNLAWLCGQELGGVLSVRRLVPCTAC</sequence>
<evidence type="ECO:0000313" key="2">
    <source>
        <dbReference type="Proteomes" id="UP000053257"/>
    </source>
</evidence>
<evidence type="ECO:0000313" key="1">
    <source>
        <dbReference type="EMBL" id="KIP07100.1"/>
    </source>
</evidence>
<dbReference type="AlphaFoldDB" id="A0A0C3SAJ6"/>
<dbReference type="Proteomes" id="UP000053257">
    <property type="component" value="Unassembled WGS sequence"/>
</dbReference>
<reference evidence="1 2" key="1">
    <citation type="journal article" date="2014" name="PLoS Genet.">
        <title>Analysis of the Phlebiopsis gigantea genome, transcriptome and secretome provides insight into its pioneer colonization strategies of wood.</title>
        <authorList>
            <person name="Hori C."/>
            <person name="Ishida T."/>
            <person name="Igarashi K."/>
            <person name="Samejima M."/>
            <person name="Suzuki H."/>
            <person name="Master E."/>
            <person name="Ferreira P."/>
            <person name="Ruiz-Duenas F.J."/>
            <person name="Held B."/>
            <person name="Canessa P."/>
            <person name="Larrondo L.F."/>
            <person name="Schmoll M."/>
            <person name="Druzhinina I.S."/>
            <person name="Kubicek C.P."/>
            <person name="Gaskell J.A."/>
            <person name="Kersten P."/>
            <person name="St John F."/>
            <person name="Glasner J."/>
            <person name="Sabat G."/>
            <person name="Splinter BonDurant S."/>
            <person name="Syed K."/>
            <person name="Yadav J."/>
            <person name="Mgbeahuruike A.C."/>
            <person name="Kovalchuk A."/>
            <person name="Asiegbu F.O."/>
            <person name="Lackner G."/>
            <person name="Hoffmeister D."/>
            <person name="Rencoret J."/>
            <person name="Gutierrez A."/>
            <person name="Sun H."/>
            <person name="Lindquist E."/>
            <person name="Barry K."/>
            <person name="Riley R."/>
            <person name="Grigoriev I.V."/>
            <person name="Henrissat B."/>
            <person name="Kues U."/>
            <person name="Berka R.M."/>
            <person name="Martinez A.T."/>
            <person name="Covert S.F."/>
            <person name="Blanchette R.A."/>
            <person name="Cullen D."/>
        </authorList>
    </citation>
    <scope>NUCLEOTIDE SEQUENCE [LARGE SCALE GENOMIC DNA]</scope>
    <source>
        <strain evidence="1 2">11061_1 CR5-6</strain>
    </source>
</reference>